<feature type="non-terminal residue" evidence="7">
    <location>
        <position position="317"/>
    </location>
</feature>
<dbReference type="AlphaFoldDB" id="A0A382Q4E3"/>
<dbReference type="SFLD" id="SFLDG01082">
    <property type="entry name" value="B12-binding_domain_containing"/>
    <property type="match status" value="1"/>
</dbReference>
<accession>A0A382Q4E3</accession>
<evidence type="ECO:0000256" key="2">
    <source>
        <dbReference type="ARBA" id="ARBA00022691"/>
    </source>
</evidence>
<evidence type="ECO:0000256" key="3">
    <source>
        <dbReference type="ARBA" id="ARBA00022723"/>
    </source>
</evidence>
<organism evidence="7">
    <name type="scientific">marine metagenome</name>
    <dbReference type="NCBI Taxonomy" id="408172"/>
    <lineage>
        <taxon>unclassified sequences</taxon>
        <taxon>metagenomes</taxon>
        <taxon>ecological metagenomes</taxon>
    </lineage>
</organism>
<feature type="domain" description="B12-binding" evidence="6">
    <location>
        <begin position="31"/>
        <end position="173"/>
    </location>
</feature>
<dbReference type="GO" id="GO:0051536">
    <property type="term" value="F:iron-sulfur cluster binding"/>
    <property type="evidence" value="ECO:0007669"/>
    <property type="project" value="UniProtKB-KW"/>
</dbReference>
<dbReference type="InterPro" id="IPR051198">
    <property type="entry name" value="BchE-like"/>
</dbReference>
<feature type="non-terminal residue" evidence="7">
    <location>
        <position position="1"/>
    </location>
</feature>
<dbReference type="GO" id="GO:0003824">
    <property type="term" value="F:catalytic activity"/>
    <property type="evidence" value="ECO:0007669"/>
    <property type="project" value="InterPro"/>
</dbReference>
<sequence>VRVAWWIAERTGNAKVRISYTKTVGAPLDRKTRILLADLFYVNHLTKNRLCVPLNIGYIRSYVEELCGQDVEISMYKDVDLLLKEIKTYRPDIVGFSFYYWNQNLNNYVVQQIRELYGSDVLVVFGGPSVDSEEAEQLKLFNKFPEVDIFVQGEGEAGFAAIVKRVLGGKGSIYGSPIDCSLFLRDGQLMKGENTSTNLDLSSIPSPYLNGSLDQFLKAEYMPLLQATRTCPYQCTFCVEGKERSRLRAFPLEQVKNEIDYICEWNKDRPHVVLNLAELNFGIQRQDPEIAQYLRKVADTVGYPRSVYFYQDKKFRE</sequence>
<dbReference type="Gene3D" id="3.40.50.280">
    <property type="entry name" value="Cobalamin-binding domain"/>
    <property type="match status" value="1"/>
</dbReference>
<reference evidence="7" key="1">
    <citation type="submission" date="2018-05" db="EMBL/GenBank/DDBJ databases">
        <authorList>
            <person name="Lanie J.A."/>
            <person name="Ng W.-L."/>
            <person name="Kazmierczak K.M."/>
            <person name="Andrzejewski T.M."/>
            <person name="Davidsen T.M."/>
            <person name="Wayne K.J."/>
            <person name="Tettelin H."/>
            <person name="Glass J.I."/>
            <person name="Rusch D."/>
            <person name="Podicherti R."/>
            <person name="Tsui H.-C.T."/>
            <person name="Winkler M.E."/>
        </authorList>
    </citation>
    <scope>NUCLEOTIDE SEQUENCE</scope>
</reference>
<protein>
    <recommendedName>
        <fullName evidence="6">B12-binding domain-containing protein</fullName>
    </recommendedName>
</protein>
<dbReference type="InterPro" id="IPR058240">
    <property type="entry name" value="rSAM_sf"/>
</dbReference>
<evidence type="ECO:0000313" key="7">
    <source>
        <dbReference type="EMBL" id="SVC79808.1"/>
    </source>
</evidence>
<dbReference type="GO" id="GO:0046872">
    <property type="term" value="F:metal ion binding"/>
    <property type="evidence" value="ECO:0007669"/>
    <property type="project" value="UniProtKB-KW"/>
</dbReference>
<dbReference type="SUPFAM" id="SSF52242">
    <property type="entry name" value="Cobalamin (vitamin B12)-binding domain"/>
    <property type="match status" value="1"/>
</dbReference>
<keyword evidence="3" id="KW-0479">Metal-binding</keyword>
<dbReference type="Pfam" id="PF02310">
    <property type="entry name" value="B12-binding"/>
    <property type="match status" value="1"/>
</dbReference>
<keyword evidence="4" id="KW-0408">Iron</keyword>
<name>A0A382Q4E3_9ZZZZ</name>
<evidence type="ECO:0000256" key="4">
    <source>
        <dbReference type="ARBA" id="ARBA00023004"/>
    </source>
</evidence>
<dbReference type="SUPFAM" id="SSF102114">
    <property type="entry name" value="Radical SAM enzymes"/>
    <property type="match status" value="1"/>
</dbReference>
<dbReference type="EMBL" id="UINC01111523">
    <property type="protein sequence ID" value="SVC79808.1"/>
    <property type="molecule type" value="Genomic_DNA"/>
</dbReference>
<dbReference type="PANTHER" id="PTHR43409">
    <property type="entry name" value="ANAEROBIC MAGNESIUM-PROTOPORPHYRIN IX MONOMETHYL ESTER CYCLASE-RELATED"/>
    <property type="match status" value="1"/>
</dbReference>
<proteinExistence type="predicted"/>
<keyword evidence="2" id="KW-0949">S-adenosyl-L-methionine</keyword>
<evidence type="ECO:0000259" key="6">
    <source>
        <dbReference type="PROSITE" id="PS51332"/>
    </source>
</evidence>
<dbReference type="InterPro" id="IPR007197">
    <property type="entry name" value="rSAM"/>
</dbReference>
<dbReference type="SFLD" id="SFLDS00029">
    <property type="entry name" value="Radical_SAM"/>
    <property type="match status" value="1"/>
</dbReference>
<comment type="cofactor">
    <cofactor evidence="1">
        <name>[4Fe-4S] cluster</name>
        <dbReference type="ChEBI" id="CHEBI:49883"/>
    </cofactor>
</comment>
<dbReference type="PROSITE" id="PS51332">
    <property type="entry name" value="B12_BINDING"/>
    <property type="match status" value="1"/>
</dbReference>
<evidence type="ECO:0000256" key="1">
    <source>
        <dbReference type="ARBA" id="ARBA00001966"/>
    </source>
</evidence>
<dbReference type="InterPro" id="IPR036724">
    <property type="entry name" value="Cobalamin-bd_sf"/>
</dbReference>
<dbReference type="InterPro" id="IPR006158">
    <property type="entry name" value="Cobalamin-bd"/>
</dbReference>
<dbReference type="GO" id="GO:0031419">
    <property type="term" value="F:cobalamin binding"/>
    <property type="evidence" value="ECO:0007669"/>
    <property type="project" value="InterPro"/>
</dbReference>
<gene>
    <name evidence="7" type="ORF">METZ01_LOCUS332662</name>
</gene>
<keyword evidence="5" id="KW-0411">Iron-sulfur</keyword>
<evidence type="ECO:0000256" key="5">
    <source>
        <dbReference type="ARBA" id="ARBA00023014"/>
    </source>
</evidence>